<evidence type="ECO:0000256" key="2">
    <source>
        <dbReference type="SAM" id="Phobius"/>
    </source>
</evidence>
<accession>A0ABU4G5A7</accession>
<dbReference type="Gene3D" id="1.20.120.20">
    <property type="entry name" value="Apolipoprotein"/>
    <property type="match status" value="1"/>
</dbReference>
<feature type="transmembrane region" description="Helical" evidence="2">
    <location>
        <begin position="396"/>
        <end position="418"/>
    </location>
</feature>
<dbReference type="InterPro" id="IPR016024">
    <property type="entry name" value="ARM-type_fold"/>
</dbReference>
<dbReference type="EMBL" id="JAUBDI010000002">
    <property type="protein sequence ID" value="MDW0112153.1"/>
    <property type="molecule type" value="Genomic_DNA"/>
</dbReference>
<dbReference type="InterPro" id="IPR010090">
    <property type="entry name" value="Phage_tape_meas"/>
</dbReference>
<protein>
    <submittedName>
        <fullName evidence="4">Phage tail tape measure protein</fullName>
    </submittedName>
</protein>
<keyword evidence="2" id="KW-0472">Membrane</keyword>
<evidence type="ECO:0000256" key="1">
    <source>
        <dbReference type="ARBA" id="ARBA00022612"/>
    </source>
</evidence>
<evidence type="ECO:0000313" key="4">
    <source>
        <dbReference type="EMBL" id="MDW0112153.1"/>
    </source>
</evidence>
<dbReference type="Proteomes" id="UP001282284">
    <property type="component" value="Unassembled WGS sequence"/>
</dbReference>
<dbReference type="PANTHER" id="PTHR37813">
    <property type="entry name" value="FELS-2 PROPHAGE PROTEIN"/>
    <property type="match status" value="1"/>
</dbReference>
<proteinExistence type="predicted"/>
<sequence>MEMIARLGADISGFTSEMGKVKHEMSGLQDGFKDLGNKLRGLDGKSLKELGGNITNAGKNMTLLSAPLAALGFGAIKIGSDFEQSMANVSAISGATGDDLASLEAKARELGSTTKFSASEASDALSYMAMAGWKTEDMLGGIDGVMNLAAASGEDLALVSDIVTDALTGFGMSASDSGKFADILAAASSNANTNVGMLGESFKYVAPLAGAMGYSAEDTSKALSLMANAGIKGSQAGTSLKSMLSNLASPTKKMQNAMDDLGISLTNSDGSMKTLDEVMLNLRDSFGGLDEQQQAAYASTIFGKEAMAGALSVINASEEDYNKLSDALGNSSGKAEEMADVMGDTVQGRMLEMKSALEEVGIIIFESLKPALEKVIEWVTKLAQWFQNLSPEMQTAIVVIGGIVAAIGPVLVVVGTLVSAIGSIITAFTAGSAIMTAFGAVLAVLTSPVSLIIGAIAALIAIGVLLWKNWDTVSEKAVEVFDFLKEKINSAMNSVKDIIDNVMGFVESIFTSAMKFIFESVGINFSAIEDKVSNVMDGIWNIVDEVWYAIKSTFNTVLEVLKALVTGDFKKMKELISNHLKLIKATVSNIWEEIKLVFSNLIGLIVTFVAKKFTDIKNSITDKITQAKNLASSIIEGLRTAFSNTISTLYNKVKSTFDNIKDAIFKPIERAKDLVKGAVDSILGFFRGLKIPEIKIPKIKLPHFSIQGKFSLSPPSIPKIGVNWYKTGGIIEGSRQGSIIGVGEQGGTEAVLPLSNKSKMKPFAQAVAKMMPDSIKNRESESRGLVIHFNVEKMVANEKTANDFAKTLENELFKKGFVLR</sequence>
<dbReference type="RefSeq" id="WP_317942323.1">
    <property type="nucleotide sequence ID" value="NZ_JAUBDI010000002.1"/>
</dbReference>
<dbReference type="Pfam" id="PF10145">
    <property type="entry name" value="PhageMin_Tail"/>
    <property type="match status" value="1"/>
</dbReference>
<comment type="caution">
    <text evidence="4">The sequence shown here is derived from an EMBL/GenBank/DDBJ whole genome shotgun (WGS) entry which is preliminary data.</text>
</comment>
<keyword evidence="5" id="KW-1185">Reference proteome</keyword>
<dbReference type="PANTHER" id="PTHR37813:SF1">
    <property type="entry name" value="FELS-2 PROPHAGE PROTEIN"/>
    <property type="match status" value="1"/>
</dbReference>
<keyword evidence="2" id="KW-0812">Transmembrane</keyword>
<feature type="transmembrane region" description="Helical" evidence="2">
    <location>
        <begin position="425"/>
        <end position="445"/>
    </location>
</feature>
<dbReference type="NCBIfam" id="TIGR01760">
    <property type="entry name" value="tape_meas_TP901"/>
    <property type="match status" value="1"/>
</dbReference>
<feature type="domain" description="Phage tail tape measure protein" evidence="3">
    <location>
        <begin position="105"/>
        <end position="303"/>
    </location>
</feature>
<keyword evidence="2" id="KW-1133">Transmembrane helix</keyword>
<reference evidence="4 5" key="1">
    <citation type="submission" date="2023-06" db="EMBL/GenBank/DDBJ databases">
        <title>Sporosarcina sp. nov., isolated from Korean traditional fermented seafood 'Jeotgal'.</title>
        <authorList>
            <person name="Yang A.I."/>
            <person name="Shin N.-R."/>
        </authorList>
    </citation>
    <scope>NUCLEOTIDE SEQUENCE [LARGE SCALE GENOMIC DNA]</scope>
    <source>
        <strain evidence="4 5">KCTC13119</strain>
    </source>
</reference>
<gene>
    <name evidence="4" type="ORF">QT711_03080</name>
</gene>
<dbReference type="SUPFAM" id="SSF48371">
    <property type="entry name" value="ARM repeat"/>
    <property type="match status" value="1"/>
</dbReference>
<evidence type="ECO:0000313" key="5">
    <source>
        <dbReference type="Proteomes" id="UP001282284"/>
    </source>
</evidence>
<name>A0ABU4G5A7_9BACL</name>
<keyword evidence="1" id="KW-1188">Viral release from host cell</keyword>
<organism evidence="4 5">
    <name type="scientific">Sporosarcina saromensis</name>
    <dbReference type="NCBI Taxonomy" id="359365"/>
    <lineage>
        <taxon>Bacteria</taxon>
        <taxon>Bacillati</taxon>
        <taxon>Bacillota</taxon>
        <taxon>Bacilli</taxon>
        <taxon>Bacillales</taxon>
        <taxon>Caryophanaceae</taxon>
        <taxon>Sporosarcina</taxon>
    </lineage>
</organism>
<evidence type="ECO:0000259" key="3">
    <source>
        <dbReference type="Pfam" id="PF10145"/>
    </source>
</evidence>
<feature type="transmembrane region" description="Helical" evidence="2">
    <location>
        <begin position="451"/>
        <end position="467"/>
    </location>
</feature>